<evidence type="ECO:0000256" key="1">
    <source>
        <dbReference type="SAM" id="MobiDB-lite"/>
    </source>
</evidence>
<dbReference type="Gene3D" id="1.10.10.10">
    <property type="entry name" value="Winged helix-like DNA-binding domain superfamily/Winged helix DNA-binding domain"/>
    <property type="match status" value="1"/>
</dbReference>
<feature type="domain" description="HTH marR-type" evidence="2">
    <location>
        <begin position="12"/>
        <end position="144"/>
    </location>
</feature>
<gene>
    <name evidence="3" type="ORF">FZ934_04815</name>
</gene>
<dbReference type="OrthoDB" id="2287011at2"/>
<dbReference type="RefSeq" id="WP_153270131.1">
    <property type="nucleotide sequence ID" value="NZ_CP043498.1"/>
</dbReference>
<accession>A0A5Q0C2S0</accession>
<dbReference type="GO" id="GO:0006950">
    <property type="term" value="P:response to stress"/>
    <property type="evidence" value="ECO:0007669"/>
    <property type="project" value="TreeGrafter"/>
</dbReference>
<dbReference type="Proteomes" id="UP000326881">
    <property type="component" value="Chromosome"/>
</dbReference>
<protein>
    <submittedName>
        <fullName evidence="3">Winged helix-turn-helix transcriptional regulator</fullName>
    </submittedName>
</protein>
<dbReference type="KEGG" id="rgr:FZ934_04815"/>
<dbReference type="GO" id="GO:0003700">
    <property type="term" value="F:DNA-binding transcription factor activity"/>
    <property type="evidence" value="ECO:0007669"/>
    <property type="project" value="InterPro"/>
</dbReference>
<organism evidence="3 4">
    <name type="scientific">Rhizobium grahamii</name>
    <dbReference type="NCBI Taxonomy" id="1120045"/>
    <lineage>
        <taxon>Bacteria</taxon>
        <taxon>Pseudomonadati</taxon>
        <taxon>Pseudomonadota</taxon>
        <taxon>Alphaproteobacteria</taxon>
        <taxon>Hyphomicrobiales</taxon>
        <taxon>Rhizobiaceae</taxon>
        <taxon>Rhizobium/Agrobacterium group</taxon>
        <taxon>Rhizobium</taxon>
    </lineage>
</organism>
<sequence>MNDKTEAPGSWDYCNNSALKRASRQLGQLYEDIMAPSGLRATQYALLTQIKLGGATPLKALAEAMVMDLSALGHTLKPLLRDGMVELVPDEKDRRVKRVRLTASGEAKWAEAQLLWRDAQDRFDRAFGKDAADALRQTMNLISSGGFAEAFADAKPTSPNRDKCVSAGQTSPIKRG</sequence>
<name>A0A5Q0C2S0_9HYPH</name>
<dbReference type="SUPFAM" id="SSF46785">
    <property type="entry name" value="Winged helix' DNA-binding domain"/>
    <property type="match status" value="1"/>
</dbReference>
<dbReference type="SMART" id="SM00347">
    <property type="entry name" value="HTH_MARR"/>
    <property type="match status" value="1"/>
</dbReference>
<dbReference type="AlphaFoldDB" id="A0A5Q0C2S0"/>
<keyword evidence="4" id="KW-1185">Reference proteome</keyword>
<dbReference type="PANTHER" id="PTHR33164">
    <property type="entry name" value="TRANSCRIPTIONAL REGULATOR, MARR FAMILY"/>
    <property type="match status" value="1"/>
</dbReference>
<dbReference type="InterPro" id="IPR000835">
    <property type="entry name" value="HTH_MarR-typ"/>
</dbReference>
<dbReference type="Pfam" id="PF01047">
    <property type="entry name" value="MarR"/>
    <property type="match status" value="1"/>
</dbReference>
<dbReference type="PROSITE" id="PS50995">
    <property type="entry name" value="HTH_MARR_2"/>
    <property type="match status" value="1"/>
</dbReference>
<feature type="region of interest" description="Disordered" evidence="1">
    <location>
        <begin position="153"/>
        <end position="176"/>
    </location>
</feature>
<dbReference type="InterPro" id="IPR039422">
    <property type="entry name" value="MarR/SlyA-like"/>
</dbReference>
<evidence type="ECO:0000259" key="2">
    <source>
        <dbReference type="PROSITE" id="PS50995"/>
    </source>
</evidence>
<dbReference type="EMBL" id="CP043498">
    <property type="protein sequence ID" value="QFY59812.1"/>
    <property type="molecule type" value="Genomic_DNA"/>
</dbReference>
<dbReference type="InterPro" id="IPR036390">
    <property type="entry name" value="WH_DNA-bd_sf"/>
</dbReference>
<evidence type="ECO:0000313" key="3">
    <source>
        <dbReference type="EMBL" id="QFY59812.1"/>
    </source>
</evidence>
<evidence type="ECO:0000313" key="4">
    <source>
        <dbReference type="Proteomes" id="UP000326881"/>
    </source>
</evidence>
<dbReference type="InterPro" id="IPR036388">
    <property type="entry name" value="WH-like_DNA-bd_sf"/>
</dbReference>
<reference evidence="3 4" key="1">
    <citation type="submission" date="2019-08" db="EMBL/GenBank/DDBJ databases">
        <title>Prosopis cineraria nodule microbiome.</title>
        <authorList>
            <person name="Ali R."/>
            <person name="Chaluvadi S.R."/>
            <person name="Wang X."/>
        </authorList>
    </citation>
    <scope>NUCLEOTIDE SEQUENCE [LARGE SCALE GENOMIC DNA]</scope>
    <source>
        <strain evidence="3 4">BG7</strain>
    </source>
</reference>
<dbReference type="PANTHER" id="PTHR33164:SF105">
    <property type="entry name" value="TRANSCRIPTIONAL REPRESSOR PROTEIN-RELATED"/>
    <property type="match status" value="1"/>
</dbReference>
<proteinExistence type="predicted"/>
<feature type="compositionally biased region" description="Polar residues" evidence="1">
    <location>
        <begin position="167"/>
        <end position="176"/>
    </location>
</feature>